<reference evidence="9" key="1">
    <citation type="journal article" date="2015" name="Genome Announc.">
        <title>Draft Genome Sequence of Tolypothrix boutellei Strain VB521301.</title>
        <authorList>
            <person name="Chandrababunaidu M.M."/>
            <person name="Singh D."/>
            <person name="Sen D."/>
            <person name="Bhan S."/>
            <person name="Das S."/>
            <person name="Gupta A."/>
            <person name="Adhikary S.P."/>
            <person name="Tripathy S."/>
        </authorList>
    </citation>
    <scope>NUCLEOTIDE SEQUENCE</scope>
    <source>
        <strain evidence="9">VB521301</strain>
    </source>
</reference>
<evidence type="ECO:0000313" key="9">
    <source>
        <dbReference type="EMBL" id="KIE13684.1"/>
    </source>
</evidence>
<keyword evidence="10" id="KW-1185">Reference proteome</keyword>
<dbReference type="STRING" id="1479485.DA73_0203165"/>
<evidence type="ECO:0000256" key="3">
    <source>
        <dbReference type="ARBA" id="ARBA00022989"/>
    </source>
</evidence>
<dbReference type="GO" id="GO:0005886">
    <property type="term" value="C:plasma membrane"/>
    <property type="evidence" value="ECO:0007669"/>
    <property type="project" value="InterPro"/>
</dbReference>
<evidence type="ECO:0000256" key="2">
    <source>
        <dbReference type="ARBA" id="ARBA00022692"/>
    </source>
</evidence>
<name>A0A0C1R7W0_9CYAN</name>
<dbReference type="RefSeq" id="WP_038090747.1">
    <property type="nucleotide sequence ID" value="NZ_JHEG04000001.1"/>
</dbReference>
<comment type="caution">
    <text evidence="9">The sequence shown here is derived from an EMBL/GenBank/DDBJ whole genome shotgun (WGS) entry which is preliminary data.</text>
</comment>
<dbReference type="PANTHER" id="PTHR34457">
    <property type="entry name" value="EMBRYO DEFECTIVE 2410"/>
    <property type="match status" value="1"/>
</dbReference>
<dbReference type="EMBL" id="JHEG02000012">
    <property type="protein sequence ID" value="KIE13684.1"/>
    <property type="molecule type" value="Genomic_DNA"/>
</dbReference>
<feature type="compositionally biased region" description="Low complexity" evidence="5">
    <location>
        <begin position="1516"/>
        <end position="1525"/>
    </location>
</feature>
<dbReference type="EMBL" id="JHEG04000001">
    <property type="protein sequence ID" value="KAF3884351.1"/>
    <property type="molecule type" value="Genomic_DNA"/>
</dbReference>
<gene>
    <name evidence="9" type="ORF">DA73_0203165</name>
    <name evidence="8" type="ORF">DA73_0400001770</name>
</gene>
<comment type="subcellular location">
    <subcellularLocation>
        <location evidence="1">Membrane</location>
        <topology evidence="1">Single-pass membrane protein</topology>
    </subcellularLocation>
</comment>
<sequence>MTRPPNSENEQEPSSPRNPRLWLLLLGRTGLVLGVILLMGIAAGAWWVRNFVYRDLAPLVQTNLEQLLGRPIQIGKVERFSLTSLRFGALSIPATAKDPDRVAAKAVEVEFSPLRLLFARTLSLNVTLIQPDVYIQQDKQGNWVTTQLKAGEGSGFIQTDLETLRVQDADVVLDPTPRPGRPQGSVTLDRVNGIARIQSQNQLVNYEVSAQPTRGGTVQLDGSTQIKSLATNLKVKAQNFQATDLSRLIELPTVLQAGRVDGDLTLQLQQSNPEIAVTGTANAYQVTTQIQNVPQKFSNATGRLSFQGQQISLENLTANYGKAPLVANGSVDLEKGFNIAAQVKSVSAKNALDTLNISLPVPVAGEFQANIQLSGPIKQPTLSGTASAIKPTQVDRVLFNAIATGFQLSISEAASQLNISNLRLVPAAGGQIVGKGQVKLGKASDVRVNLQAEGISADALAKAYGFTTPITVGNVSGNAEVTGSLDKQPPLTVNLSNIQATPVSGGRINADGQIQLIPQGNVALNIQAQSLPGNAIAQGYGLSVPINIGGISANATVTGTLGQPLSVNISKVLATPEVGGQIAANGQVQLAPQGRVSLNVEANNLPGDAIAKAYNTSPPIAIGNVSADAKVTGTLGNLQALAQVQAPKATYPTTGQAVISQQGENILFQDAVANIAGSTIGARGQLARGRWQAFVNAGRIQLSRFAQVPPQIQRGVLSAQLNLAGTTASFQPEAIQATGQATLRNVAGGTVNVRNINLNNGRWDALANVSQVQLNQFSQQLKGRLSSDLQVAGTTQSFQLADIRAAGQVRFSQLVALEQPLTAQVQWNGQQIAIERATAPGLSAAGIIAVQLPETGTPQVSGFNLDVQARGYNLQQIPVNLPANVALAGLLDFRGQVRGTPETPNAQGNIRLRGLKVNRLAFDPLLTGRVNFQGGQGGELRLAGQQDQIAVSLNSNYRPTSFLVRLDNAVATGRTEGDNLLVNVQSFPVALLEGVVPQNNLNLKPLSGEISGDLAVNLEQFTVVGDVAIAKPQAGRVGADAFQGSISYANGRASLNNGQLRIGDSVIAVSGNVETGNNPQFQAQASFDQLNIQKVLQAANIFDFQDFGGGLQIPELAGAEVLQTTPVGLPNADLLTQLRRFAEIEALKTQQAQQRNETQTLPVLAELQGALNGQIEVAGSLKSGVNASFNFQGANWQWGEYKLEQVIAQGTFADGVVTLVPVRINLGDGLLAFTGQLGTEELSGQLRVADFPISLLQSFIPDNTVNVTGKVDALATLAGTLKDPRAIGEVTLENATLNQQPVQTGQLSFNYDNARLNFASTLLLTGTQPLEAQGSVPVPLPFASVKPDSDRINVTANVRDGGLALLNAFTDVVSWVDGQGQVNVEIGGTLKQPTITGTATVNNATFQAQVLQDPLTNVTGTLAFNGNRVDVQGIQGQYNRGNLTAEGIIPIFASQQAQQEAATNPLKVSLQNLNLTVQNLYQGGVSGNAVIGGSVLKPDISGEILLSDGQVTIGQQAAGNASQGGRTKSNEVSAAETAQNTGGSPGRAAPALTDSPIEFTNLKLVLGNNVRVTTQSVFGNFIPSGVDPTQAILSFVAKGDLNINGTLAKPVPEGTIRLTGGQVNLFTTQFTLERGYEHTAEFIPSRGLDPILDVRMIALVPETSGSRILTSPVISSEISDIPSTSIGTLRTVRVQARVDGPASQLADNLELTSEPRRSEPEIIALLGGSIINTLGQSDTALGIATFASSTVLGGLQGSISALGQAIGFSEFRIFPTNVANEASRASVLGLAAEGVFDINRRFSVSLSRVFLTNEPFRYNVLYRVNDNTLVRGSTDLEDESRLEFQYETRF</sequence>
<evidence type="ECO:0000259" key="7">
    <source>
        <dbReference type="Pfam" id="PF04357"/>
    </source>
</evidence>
<protein>
    <submittedName>
        <fullName evidence="8">DUF748 domain-containing protein</fullName>
    </submittedName>
</protein>
<feature type="compositionally biased region" description="Polar residues" evidence="5">
    <location>
        <begin position="1526"/>
        <end position="1542"/>
    </location>
</feature>
<keyword evidence="4 6" id="KW-0472">Membrane</keyword>
<keyword evidence="2 6" id="KW-0812">Transmembrane</keyword>
<evidence type="ECO:0000256" key="5">
    <source>
        <dbReference type="SAM" id="MobiDB-lite"/>
    </source>
</evidence>
<evidence type="ECO:0000313" key="10">
    <source>
        <dbReference type="Proteomes" id="UP000029738"/>
    </source>
</evidence>
<evidence type="ECO:0000256" key="4">
    <source>
        <dbReference type="ARBA" id="ARBA00023136"/>
    </source>
</evidence>
<dbReference type="GO" id="GO:0009306">
    <property type="term" value="P:protein secretion"/>
    <property type="evidence" value="ECO:0007669"/>
    <property type="project" value="InterPro"/>
</dbReference>
<dbReference type="OrthoDB" id="536281at2"/>
<evidence type="ECO:0000313" key="8">
    <source>
        <dbReference type="EMBL" id="KAF3884351.1"/>
    </source>
</evidence>
<evidence type="ECO:0000256" key="1">
    <source>
        <dbReference type="ARBA" id="ARBA00004167"/>
    </source>
</evidence>
<dbReference type="Proteomes" id="UP000029738">
    <property type="component" value="Unassembled WGS sequence"/>
</dbReference>
<accession>A0A0C1R7W0</accession>
<keyword evidence="3 6" id="KW-1133">Transmembrane helix</keyword>
<dbReference type="Pfam" id="PF04357">
    <property type="entry name" value="TamB"/>
    <property type="match status" value="2"/>
</dbReference>
<evidence type="ECO:0000256" key="6">
    <source>
        <dbReference type="SAM" id="Phobius"/>
    </source>
</evidence>
<feature type="transmembrane region" description="Helical" evidence="6">
    <location>
        <begin position="21"/>
        <end position="48"/>
    </location>
</feature>
<feature type="region of interest" description="Disordered" evidence="5">
    <location>
        <begin position="1516"/>
        <end position="1552"/>
    </location>
</feature>
<dbReference type="InterPro" id="IPR007452">
    <property type="entry name" value="TamB_C"/>
</dbReference>
<dbReference type="PANTHER" id="PTHR34457:SF3">
    <property type="entry name" value="PROTEIN TIC236, CHLOROPLASTIC"/>
    <property type="match status" value="1"/>
</dbReference>
<reference evidence="8" key="2">
    <citation type="submission" date="2019-11" db="EMBL/GenBank/DDBJ databases">
        <title>Improved Assembly of Tolypothrix boutellei genome.</title>
        <authorList>
            <person name="Sarangi A.N."/>
            <person name="Mukherjee M."/>
            <person name="Ghosh S."/>
            <person name="Singh D."/>
            <person name="Das A."/>
            <person name="Kant S."/>
            <person name="Prusty A."/>
            <person name="Tripathy S."/>
        </authorList>
    </citation>
    <scope>NUCLEOTIDE SEQUENCE</scope>
    <source>
        <strain evidence="8">VB521301</strain>
    </source>
</reference>
<feature type="domain" description="Translocation and assembly module TamB C-terminal" evidence="7">
    <location>
        <begin position="213"/>
        <end position="385"/>
    </location>
</feature>
<feature type="domain" description="Translocation and assembly module TamB C-terminal" evidence="7">
    <location>
        <begin position="1433"/>
        <end position="1850"/>
    </location>
</feature>
<organism evidence="9">
    <name type="scientific">Tolypothrix bouteillei VB521301</name>
    <dbReference type="NCBI Taxonomy" id="1479485"/>
    <lineage>
        <taxon>Bacteria</taxon>
        <taxon>Bacillati</taxon>
        <taxon>Cyanobacteriota</taxon>
        <taxon>Cyanophyceae</taxon>
        <taxon>Nostocales</taxon>
        <taxon>Tolypothrichaceae</taxon>
        <taxon>Tolypothrix</taxon>
    </lineage>
</organism>
<dbReference type="InterPro" id="IPR053022">
    <property type="entry name" value="Chloroplast_translocon_comp"/>
</dbReference>
<proteinExistence type="predicted"/>